<dbReference type="EMBL" id="JANJYJ010000001">
    <property type="protein sequence ID" value="KAK3231990.1"/>
    <property type="molecule type" value="Genomic_DNA"/>
</dbReference>
<gene>
    <name evidence="4" type="ORF">Dsin_003871</name>
</gene>
<dbReference type="Proteomes" id="UP001281410">
    <property type="component" value="Unassembled WGS sequence"/>
</dbReference>
<dbReference type="PANTHER" id="PTHR31623">
    <property type="entry name" value="F21J9.9"/>
    <property type="match status" value="1"/>
</dbReference>
<keyword evidence="2" id="KW-0808">Transferase</keyword>
<evidence type="ECO:0000256" key="3">
    <source>
        <dbReference type="ARBA" id="ARBA00023315"/>
    </source>
</evidence>
<comment type="similarity">
    <text evidence="1">Belongs to the plant acyltransferase family.</text>
</comment>
<organism evidence="4 5">
    <name type="scientific">Dipteronia sinensis</name>
    <dbReference type="NCBI Taxonomy" id="43782"/>
    <lineage>
        <taxon>Eukaryota</taxon>
        <taxon>Viridiplantae</taxon>
        <taxon>Streptophyta</taxon>
        <taxon>Embryophyta</taxon>
        <taxon>Tracheophyta</taxon>
        <taxon>Spermatophyta</taxon>
        <taxon>Magnoliopsida</taxon>
        <taxon>eudicotyledons</taxon>
        <taxon>Gunneridae</taxon>
        <taxon>Pentapetalae</taxon>
        <taxon>rosids</taxon>
        <taxon>malvids</taxon>
        <taxon>Sapindales</taxon>
        <taxon>Sapindaceae</taxon>
        <taxon>Hippocastanoideae</taxon>
        <taxon>Acereae</taxon>
        <taxon>Dipteronia</taxon>
    </lineage>
</organism>
<dbReference type="PANTHER" id="PTHR31623:SF110">
    <property type="entry name" value="VINORINE SYNTHASE-LIKE"/>
    <property type="match status" value="1"/>
</dbReference>
<evidence type="ECO:0000256" key="1">
    <source>
        <dbReference type="ARBA" id="ARBA00009861"/>
    </source>
</evidence>
<name>A0AAE0B9R3_9ROSI</name>
<proteinExistence type="inferred from homology"/>
<evidence type="ECO:0000313" key="4">
    <source>
        <dbReference type="EMBL" id="KAK3231990.1"/>
    </source>
</evidence>
<dbReference type="InterPro" id="IPR023213">
    <property type="entry name" value="CAT-like_dom_sf"/>
</dbReference>
<protein>
    <submittedName>
        <fullName evidence="4">Uncharacterized protein</fullName>
    </submittedName>
</protein>
<reference evidence="4" key="1">
    <citation type="journal article" date="2023" name="Plant J.">
        <title>Genome sequences and population genomics provide insights into the demographic history, inbreeding, and mutation load of two 'living fossil' tree species of Dipteronia.</title>
        <authorList>
            <person name="Feng Y."/>
            <person name="Comes H.P."/>
            <person name="Chen J."/>
            <person name="Zhu S."/>
            <person name="Lu R."/>
            <person name="Zhang X."/>
            <person name="Li P."/>
            <person name="Qiu J."/>
            <person name="Olsen K.M."/>
            <person name="Qiu Y."/>
        </authorList>
    </citation>
    <scope>NUCLEOTIDE SEQUENCE</scope>
    <source>
        <strain evidence="4">NBL</strain>
    </source>
</reference>
<dbReference type="Gene3D" id="3.30.559.10">
    <property type="entry name" value="Chloramphenicol acetyltransferase-like domain"/>
    <property type="match status" value="2"/>
</dbReference>
<sequence length="466" mass="52087">MKMEVQIVSIENIKPSSPTPQNLKIFKLSLLDQLIPAPYAPMVLFYSKNDFMTNKVDHQTHKRLAVLKKSLSDTLTRFYPLAGKIKDDLSIECNDEGAYFVETRVNCCLDEFLNQFDNVLLVHKFLPCEPILKESSAGTYVTNIQVNVFECGGIAVGLCISHKILDGAALSTFLKAWTATATQGGDQVIHPNFIANSLFPTNDLWLRDSMMVIWGSLFKMGKCVTRRFVFNKSAIAALKSHVETESCVSCDVKCRPTRVETISAFIWKSAMAAFRDKHGSERPSLLTHLVNLRTRMSSAPLTSTEHSTGNLLWLAAAYHESQNYQATELHDLVGKVRDAISEFDGDYVKRMIGSEEGDNNMIMSESLRKIGELASRERVDYLGFTSWCKLGFYEMDFGWGKPIWVSSIGSSGSLVLNLIILVETRSGDGIEAWMTLDEQDMGILESDPEFLRFASVDPSPLAIGRD</sequence>
<comment type="caution">
    <text evidence="4">The sequence shown here is derived from an EMBL/GenBank/DDBJ whole genome shotgun (WGS) entry which is preliminary data.</text>
</comment>
<dbReference type="Pfam" id="PF02458">
    <property type="entry name" value="Transferase"/>
    <property type="match status" value="1"/>
</dbReference>
<keyword evidence="5" id="KW-1185">Reference proteome</keyword>
<accession>A0AAE0B9R3</accession>
<keyword evidence="3" id="KW-0012">Acyltransferase</keyword>
<evidence type="ECO:0000256" key="2">
    <source>
        <dbReference type="ARBA" id="ARBA00022679"/>
    </source>
</evidence>
<evidence type="ECO:0000313" key="5">
    <source>
        <dbReference type="Proteomes" id="UP001281410"/>
    </source>
</evidence>
<dbReference type="GO" id="GO:0016746">
    <property type="term" value="F:acyltransferase activity"/>
    <property type="evidence" value="ECO:0007669"/>
    <property type="project" value="UniProtKB-KW"/>
</dbReference>
<dbReference type="AlphaFoldDB" id="A0AAE0B9R3"/>